<dbReference type="PANTHER" id="PTHR31611">
    <property type="entry name" value="HIGH-AFFINITY NICKEL TRANSPORT PROTEIN NIC1"/>
    <property type="match status" value="1"/>
</dbReference>
<keyword evidence="7 8" id="KW-0472">Membrane</keyword>
<dbReference type="OrthoDB" id="5197598at2759"/>
<evidence type="ECO:0000256" key="1">
    <source>
        <dbReference type="ARBA" id="ARBA00004127"/>
    </source>
</evidence>
<reference evidence="9 10" key="1">
    <citation type="submission" date="2016-07" db="EMBL/GenBank/DDBJ databases">
        <title>Draft genome of the white-rot fungus Obba rivulosa 3A-2.</title>
        <authorList>
            <consortium name="DOE Joint Genome Institute"/>
            <person name="Miettinen O."/>
            <person name="Riley R."/>
            <person name="Acob R."/>
            <person name="Barry K."/>
            <person name="Cullen D."/>
            <person name="De Vries R."/>
            <person name="Hainaut M."/>
            <person name="Hatakka A."/>
            <person name="Henrissat B."/>
            <person name="Hilden K."/>
            <person name="Kuo R."/>
            <person name="Labutti K."/>
            <person name="Lipzen A."/>
            <person name="Makela M.R."/>
            <person name="Sandor L."/>
            <person name="Spatafora J.W."/>
            <person name="Grigoriev I.V."/>
            <person name="Hibbett D.S."/>
        </authorList>
    </citation>
    <scope>NUCLEOTIDE SEQUENCE [LARGE SCALE GENOMIC DNA]</scope>
    <source>
        <strain evidence="9 10">3A-2</strain>
    </source>
</reference>
<protein>
    <recommendedName>
        <fullName evidence="8">Nickel/cobalt efflux system</fullName>
    </recommendedName>
</protein>
<evidence type="ECO:0000256" key="6">
    <source>
        <dbReference type="ARBA" id="ARBA00022989"/>
    </source>
</evidence>
<feature type="transmembrane region" description="Helical" evidence="8">
    <location>
        <begin position="149"/>
        <end position="170"/>
    </location>
</feature>
<feature type="transmembrane region" description="Helical" evidence="8">
    <location>
        <begin position="445"/>
        <end position="465"/>
    </location>
</feature>
<gene>
    <name evidence="9" type="ORF">OBBRIDRAFT_821726</name>
</gene>
<dbReference type="InterPro" id="IPR004688">
    <property type="entry name" value="Ni/Co_transpt"/>
</dbReference>
<evidence type="ECO:0000256" key="7">
    <source>
        <dbReference type="ARBA" id="ARBA00023136"/>
    </source>
</evidence>
<evidence type="ECO:0000256" key="2">
    <source>
        <dbReference type="ARBA" id="ARBA00010892"/>
    </source>
</evidence>
<evidence type="ECO:0000256" key="5">
    <source>
        <dbReference type="ARBA" id="ARBA00022692"/>
    </source>
</evidence>
<dbReference type="GO" id="GO:0005886">
    <property type="term" value="C:plasma membrane"/>
    <property type="evidence" value="ECO:0007669"/>
    <property type="project" value="UniProtKB-SubCell"/>
</dbReference>
<comment type="subcellular location">
    <subcellularLocation>
        <location evidence="8">Cell membrane</location>
        <topology evidence="8">Multi-pass membrane protein</topology>
    </subcellularLocation>
    <subcellularLocation>
        <location evidence="1">Endomembrane system</location>
        <topology evidence="1">Multi-pass membrane protein</topology>
    </subcellularLocation>
</comment>
<name>A0A8E2DFG6_9APHY</name>
<keyword evidence="3 8" id="KW-0813">Transport</keyword>
<evidence type="ECO:0000313" key="9">
    <source>
        <dbReference type="EMBL" id="OCH84911.1"/>
    </source>
</evidence>
<dbReference type="GO" id="GO:0012505">
    <property type="term" value="C:endomembrane system"/>
    <property type="evidence" value="ECO:0007669"/>
    <property type="project" value="UniProtKB-SubCell"/>
</dbReference>
<keyword evidence="5 8" id="KW-0812">Transmembrane</keyword>
<keyword evidence="10" id="KW-1185">Reference proteome</keyword>
<dbReference type="Proteomes" id="UP000250043">
    <property type="component" value="Unassembled WGS sequence"/>
</dbReference>
<accession>A0A8E2DFG6</accession>
<dbReference type="AlphaFoldDB" id="A0A8E2DFG6"/>
<keyword evidence="6 8" id="KW-1133">Transmembrane helix</keyword>
<feature type="transmembrane region" description="Helical" evidence="8">
    <location>
        <begin position="261"/>
        <end position="286"/>
    </location>
</feature>
<proteinExistence type="inferred from homology"/>
<sequence length="483" mass="52547">MITKMRRAFQHRDAQQSISGPLRIRLPRLTLFGRSLLLISSELLANAVCWSVSAILFGRHPDTRPLLSLALLAWTIGLRHALDADHISAIDNATRSLMNLGQLPVTCGLFFSLGHSTIVILVNVAIAISTDVYDKIDGVGKVGGIVGDAVSASFLFIVGLANSIILWKILAKRRKQKNDRALRTANPEQYAEFVEEDDTSGGTTLMMRLIGPIVTFVNHPWKMYPVGVLFGFGFDTASSIALLAVTALARGEDGKQIPAGYIVILPLLFTVGMTLIDSLDSIIMLYSYAGFPERSFAIFEQQAPLEAKIPIIPSAGVPSVIEEAGGTMPYSEAEQPTKPPSVKHGIGEMPRASSTKLDGVHADVITIDPAQEQHEQTMRVKRSAMSDLSIVLTLMSILVAFSISLIVFMGLIGDNCNSCRAAANDPDGGELAGRWWRGWARANDISGYIGAAIVGCFVLVVSYWYGARYGWRKWAARRMSRGQ</sequence>
<organism evidence="9 10">
    <name type="scientific">Obba rivulosa</name>
    <dbReference type="NCBI Taxonomy" id="1052685"/>
    <lineage>
        <taxon>Eukaryota</taxon>
        <taxon>Fungi</taxon>
        <taxon>Dikarya</taxon>
        <taxon>Basidiomycota</taxon>
        <taxon>Agaricomycotina</taxon>
        <taxon>Agaricomycetes</taxon>
        <taxon>Polyporales</taxon>
        <taxon>Gelatoporiaceae</taxon>
        <taxon>Obba</taxon>
    </lineage>
</organism>
<dbReference type="EMBL" id="KV722623">
    <property type="protein sequence ID" value="OCH84911.1"/>
    <property type="molecule type" value="Genomic_DNA"/>
</dbReference>
<feature type="transmembrane region" description="Helical" evidence="8">
    <location>
        <begin position="388"/>
        <end position="412"/>
    </location>
</feature>
<feature type="transmembrane region" description="Helical" evidence="8">
    <location>
        <begin position="226"/>
        <end position="249"/>
    </location>
</feature>
<keyword evidence="4" id="KW-0533">Nickel</keyword>
<dbReference type="InterPro" id="IPR011541">
    <property type="entry name" value="Ni/Co_transpt_high_affinity"/>
</dbReference>
<feature type="transmembrane region" description="Helical" evidence="8">
    <location>
        <begin position="103"/>
        <end position="129"/>
    </location>
</feature>
<evidence type="ECO:0000256" key="8">
    <source>
        <dbReference type="RuleBase" id="RU362101"/>
    </source>
</evidence>
<evidence type="ECO:0000256" key="3">
    <source>
        <dbReference type="ARBA" id="ARBA00022448"/>
    </source>
</evidence>
<evidence type="ECO:0000313" key="10">
    <source>
        <dbReference type="Proteomes" id="UP000250043"/>
    </source>
</evidence>
<dbReference type="GO" id="GO:0015099">
    <property type="term" value="F:nickel cation transmembrane transporter activity"/>
    <property type="evidence" value="ECO:0007669"/>
    <property type="project" value="UniProtKB-UniRule"/>
</dbReference>
<evidence type="ECO:0000256" key="4">
    <source>
        <dbReference type="ARBA" id="ARBA00022596"/>
    </source>
</evidence>
<dbReference type="Pfam" id="PF03824">
    <property type="entry name" value="NicO"/>
    <property type="match status" value="1"/>
</dbReference>
<dbReference type="PANTHER" id="PTHR31611:SF0">
    <property type="entry name" value="HIGH-AFFINITY NICKEL TRANSPORT PROTEIN NIC1"/>
    <property type="match status" value="1"/>
</dbReference>
<comment type="similarity">
    <text evidence="2 8">Belongs to the NiCoT transporter (TC 2.A.52) family.</text>
</comment>